<dbReference type="InterPro" id="IPR000719">
    <property type="entry name" value="Prot_kinase_dom"/>
</dbReference>
<dbReference type="GO" id="GO:0005524">
    <property type="term" value="F:ATP binding"/>
    <property type="evidence" value="ECO:0007669"/>
    <property type="project" value="UniProtKB-UniRule"/>
</dbReference>
<comment type="similarity">
    <text evidence="5">Belongs to the protein kinase superfamily.</text>
</comment>
<accession>A0A1J4JSZ8</accession>
<dbReference type="PANTHER" id="PTHR23257">
    <property type="entry name" value="SERINE-THREONINE PROTEIN KINASE"/>
    <property type="match status" value="1"/>
</dbReference>
<dbReference type="RefSeq" id="XP_068354994.1">
    <property type="nucleotide sequence ID" value="XM_068493684.1"/>
</dbReference>
<dbReference type="InterPro" id="IPR001245">
    <property type="entry name" value="Ser-Thr/Tyr_kinase_cat_dom"/>
</dbReference>
<dbReference type="GeneID" id="94828388"/>
<dbReference type="PROSITE" id="PS50011">
    <property type="entry name" value="PROTEIN_KINASE_DOM"/>
    <property type="match status" value="1"/>
</dbReference>
<sequence length="373" mass="43193">MNINQFLIDINDYEEVKEIGKGGFAVVKLLRNVQTHSMLAAKISVFNTQRTDLQQVFLSEIEVLARLSNPAILKFHGFNLKYFNMPEPVILTEYCCKGSLSKLLERLSSGEKIIEWTEVKKCLNILGIAIGMKYLHSENIIHRDLKPGNILLDEYYYPLISDFGLSKMYERQEHDYTETSRGRGTPMYLAPEIIKTGKYSTSVDVFSYSFIVYEILTNRRPLSAENEHHITYQIAEGIRPDLSFISNERQKSLLESMWADDFTTRPSFDEIVDYLLREIYTNDEDNFFGINFKSECQIEVTRYLSKFESFISIENMGIYQIEEIMSDDDVIMEKKCSCSKKRSLYIIGLTISVLILIGIITYFILSMVLNPDL</sequence>
<keyword evidence="9" id="KW-1185">Reference proteome</keyword>
<dbReference type="GO" id="GO:0004674">
    <property type="term" value="F:protein serine/threonine kinase activity"/>
    <property type="evidence" value="ECO:0007669"/>
    <property type="project" value="UniProtKB-KW"/>
</dbReference>
<dbReference type="AlphaFoldDB" id="A0A1J4JSZ8"/>
<dbReference type="PROSITE" id="PS00108">
    <property type="entry name" value="PROTEIN_KINASE_ST"/>
    <property type="match status" value="1"/>
</dbReference>
<evidence type="ECO:0000259" key="7">
    <source>
        <dbReference type="PROSITE" id="PS50011"/>
    </source>
</evidence>
<evidence type="ECO:0000256" key="1">
    <source>
        <dbReference type="ARBA" id="ARBA00022527"/>
    </source>
</evidence>
<keyword evidence="6" id="KW-0812">Transmembrane</keyword>
<keyword evidence="6" id="KW-1133">Transmembrane helix</keyword>
<protein>
    <recommendedName>
        <fullName evidence="7">Protein kinase domain-containing protein</fullName>
    </recommendedName>
</protein>
<comment type="caution">
    <text evidence="8">The sequence shown here is derived from an EMBL/GenBank/DDBJ whole genome shotgun (WGS) entry which is preliminary data.</text>
</comment>
<name>A0A1J4JSZ8_9EUKA</name>
<evidence type="ECO:0000256" key="2">
    <source>
        <dbReference type="ARBA" id="ARBA00022741"/>
    </source>
</evidence>
<keyword evidence="1 5" id="KW-0723">Serine/threonine-protein kinase</keyword>
<dbReference type="SMART" id="SM00220">
    <property type="entry name" value="S_TKc"/>
    <property type="match status" value="1"/>
</dbReference>
<keyword evidence="1 5" id="KW-0808">Transferase</keyword>
<dbReference type="EMBL" id="MLAK01000893">
    <property type="protein sequence ID" value="OHT01858.1"/>
    <property type="molecule type" value="Genomic_DNA"/>
</dbReference>
<dbReference type="PRINTS" id="PR00109">
    <property type="entry name" value="TYRKINASE"/>
</dbReference>
<organism evidence="8 9">
    <name type="scientific">Tritrichomonas foetus</name>
    <dbReference type="NCBI Taxonomy" id="1144522"/>
    <lineage>
        <taxon>Eukaryota</taxon>
        <taxon>Metamonada</taxon>
        <taxon>Parabasalia</taxon>
        <taxon>Tritrichomonadida</taxon>
        <taxon>Tritrichomonadidae</taxon>
        <taxon>Tritrichomonas</taxon>
    </lineage>
</organism>
<proteinExistence type="inferred from homology"/>
<evidence type="ECO:0000313" key="8">
    <source>
        <dbReference type="EMBL" id="OHT01858.1"/>
    </source>
</evidence>
<feature type="binding site" evidence="4">
    <location>
        <position position="42"/>
    </location>
    <ligand>
        <name>ATP</name>
        <dbReference type="ChEBI" id="CHEBI:30616"/>
    </ligand>
</feature>
<reference evidence="8" key="1">
    <citation type="submission" date="2016-10" db="EMBL/GenBank/DDBJ databases">
        <authorList>
            <person name="Benchimol M."/>
            <person name="Almeida L.G."/>
            <person name="Vasconcelos A.T."/>
            <person name="Perreira-Neves A."/>
            <person name="Rosa I.A."/>
            <person name="Tasca T."/>
            <person name="Bogo M.R."/>
            <person name="de Souza W."/>
        </authorList>
    </citation>
    <scope>NUCLEOTIDE SEQUENCE [LARGE SCALE GENOMIC DNA]</scope>
    <source>
        <strain evidence="8">K</strain>
    </source>
</reference>
<keyword evidence="6" id="KW-0472">Membrane</keyword>
<evidence type="ECO:0000256" key="6">
    <source>
        <dbReference type="SAM" id="Phobius"/>
    </source>
</evidence>
<evidence type="ECO:0000256" key="5">
    <source>
        <dbReference type="RuleBase" id="RU000304"/>
    </source>
</evidence>
<evidence type="ECO:0000313" key="9">
    <source>
        <dbReference type="Proteomes" id="UP000179807"/>
    </source>
</evidence>
<dbReference type="VEuPathDB" id="TrichDB:TRFO_07438"/>
<gene>
    <name evidence="8" type="ORF">TRFO_07438</name>
</gene>
<dbReference type="InterPro" id="IPR011009">
    <property type="entry name" value="Kinase-like_dom_sf"/>
</dbReference>
<dbReference type="PROSITE" id="PS00107">
    <property type="entry name" value="PROTEIN_KINASE_ATP"/>
    <property type="match status" value="1"/>
</dbReference>
<keyword evidence="2 4" id="KW-0547">Nucleotide-binding</keyword>
<keyword evidence="3 4" id="KW-0067">ATP-binding</keyword>
<evidence type="ECO:0000256" key="4">
    <source>
        <dbReference type="PROSITE-ProRule" id="PRU10141"/>
    </source>
</evidence>
<dbReference type="InterPro" id="IPR050167">
    <property type="entry name" value="Ser_Thr_protein_kinase"/>
</dbReference>
<feature type="transmembrane region" description="Helical" evidence="6">
    <location>
        <begin position="344"/>
        <end position="365"/>
    </location>
</feature>
<dbReference type="SUPFAM" id="SSF56112">
    <property type="entry name" value="Protein kinase-like (PK-like)"/>
    <property type="match status" value="1"/>
</dbReference>
<dbReference type="Pfam" id="PF00069">
    <property type="entry name" value="Pkinase"/>
    <property type="match status" value="1"/>
</dbReference>
<feature type="domain" description="Protein kinase" evidence="7">
    <location>
        <begin position="13"/>
        <end position="288"/>
    </location>
</feature>
<keyword evidence="1 5" id="KW-0418">Kinase</keyword>
<dbReference type="OrthoDB" id="195446at2759"/>
<dbReference type="Proteomes" id="UP000179807">
    <property type="component" value="Unassembled WGS sequence"/>
</dbReference>
<dbReference type="InterPro" id="IPR008271">
    <property type="entry name" value="Ser/Thr_kinase_AS"/>
</dbReference>
<evidence type="ECO:0000256" key="3">
    <source>
        <dbReference type="ARBA" id="ARBA00022840"/>
    </source>
</evidence>
<dbReference type="PANTHER" id="PTHR23257:SF963">
    <property type="entry name" value="AT08303P"/>
    <property type="match status" value="1"/>
</dbReference>
<dbReference type="Gene3D" id="1.10.510.10">
    <property type="entry name" value="Transferase(Phosphotransferase) domain 1"/>
    <property type="match status" value="1"/>
</dbReference>
<dbReference type="InterPro" id="IPR017441">
    <property type="entry name" value="Protein_kinase_ATP_BS"/>
</dbReference>
<dbReference type="GO" id="GO:0005737">
    <property type="term" value="C:cytoplasm"/>
    <property type="evidence" value="ECO:0007669"/>
    <property type="project" value="TreeGrafter"/>
</dbReference>
<dbReference type="GO" id="GO:0007165">
    <property type="term" value="P:signal transduction"/>
    <property type="evidence" value="ECO:0007669"/>
    <property type="project" value="TreeGrafter"/>
</dbReference>